<dbReference type="SUPFAM" id="SSF47226">
    <property type="entry name" value="Histidine-containing phosphotransfer domain, HPT domain"/>
    <property type="match status" value="1"/>
</dbReference>
<keyword evidence="8" id="KW-0547">Nucleotide-binding</keyword>
<feature type="transmembrane region" description="Helical" evidence="18">
    <location>
        <begin position="154"/>
        <end position="173"/>
    </location>
</feature>
<keyword evidence="12" id="KW-0902">Two-component regulatory system</keyword>
<dbReference type="InterPro" id="IPR036641">
    <property type="entry name" value="HPT_dom_sf"/>
</dbReference>
<dbReference type="Gene3D" id="1.20.120.160">
    <property type="entry name" value="HPT domain"/>
    <property type="match status" value="1"/>
</dbReference>
<feature type="modified residue" description="Phosphohistidine" evidence="16">
    <location>
        <position position="1549"/>
    </location>
</feature>
<feature type="domain" description="PAS" evidence="21">
    <location>
        <begin position="791"/>
        <end position="837"/>
    </location>
</feature>
<dbReference type="FunFam" id="3.30.565.10:FF:000010">
    <property type="entry name" value="Sensor histidine kinase RcsC"/>
    <property type="match status" value="1"/>
</dbReference>
<dbReference type="SMART" id="SM00387">
    <property type="entry name" value="HATPase_c"/>
    <property type="match status" value="1"/>
</dbReference>
<sequence>MREAMAPARLRLIAVAGLYVVTARLALLYFAPNGSASVFFIASGLALAAILLGGRNYVWAIFVGALALNVWQGKALLSAATISMGSTFGAWSGAWLLQRIRSFDHTLKTLRDYLLLISLGGVVACSLTAAIGTLTLFVAGFIGEEAVLPALLHWWMGDTLGVILIAPLILVWANSSCKLQGAKAFGEALMIIALNFLVGQLVFLDWFHDSLGAYAKSYWIFLFVSWAAVRLGSRATTLILVVTATQAMFGLVWRRSGLADPSLGDNHEINYWFFMVVLSAVGMALACYFSERQRALETLADKEDLLRTLLKAMPDKIWLKDPDGVYLLCNPSFEPLYGNPEHLIVGKTDYDFVSREQADAYRGQDFKAIAAGEPIRSQDWLTHADGKHTALYETIKTPVNSSDGKLIGVLGMARDITQLHATQSALNERIKEQKCLHAVFRATEDLEMPLPEVLQRVVDLLPSGWDCPEATAARLEWEGQSYFSRNFKNPSSLLTAPIQIDGAASGSISVAYLQSGPAQRKDQFLGEERLLLDAVAERVSSFIKRRIIEEKARNRERIFSAIVSQATDAITLIDAETFEFIEFNDAACQHLGYSREEFACLRLPDIQGEFAAAQIRQITDDFMQAGGAQFDTLRRHKNGSLLNVHVSIKVIEIKNRNYLSLIWSDITERKQIEQQFRHLFDHNPAPMLIYERGTLAMVAVNDAFNQLYGYSQAEITALNLTDLFPDQQKQAITDLAAGLHGFAYIGEWQHILKDGRVIDIIVRSHDINFSERNCRVAVITDITELKQAEAELRKLWLAVEQSPNSIVITNLKAEIEYVNQHFSAVTGYSREEAIRKNPRILQSGHTGQATYDEMWNTLTQGKSWSGELINRRKDGSEYIEWAQITPVRQSDGAVTHYLAIKEDITEKKRVEVELDSYRHHLEELVAARTLELEQARQVAEAATLAKSQFLANMSHEIRTPMNAILGMLYLALKQDLPSTLHNHLTKAQSAAHSLLGIINDILDFSKIEAGKLEFESTEFALDRVLEQLTDAIGLQAEQKGVEFLIRYDVNIPATLLGDPLRLKQVLLNLCGNAIKFTERGEVELAFRMLSKKDDAIILQISVRDTGIGMDRELQGRLFQKFTQADQSTTRKFGGTGLGLAISKHLVELMGGRIWLEDSQPGQGTTICCTVQLHVAQQAEARRRELLDQTGSLLKGIRVLVVDDNEISREILAEMLRFFQLDVSLAGDGASAIRLLETAADHPFDLVLMDWRMPGMNGDEATRRIHADAAIVLQPKVIMITAYGREDVMLLAHQAGVDGFLIKPVSPSSLLDSMLSALGRGDVLGRQESPYAASQAPPNFIGRHVLLVEDNAINREFAIELLRSMNIEADEAVNGEEALVMVQRYQYDCILMDIQMPVMDGLEAARRIRALASQPGGERFASLPIIAMTALAMARDAEESRAAGMNDHVTKPVEPQSLFSCLAKWLPAASTDALAETYAVNIAAARVVCSPELLGLQSLQVSEGIRRIGGKETAYRKQLRRFREHYANAVDELQRILQTDNLTTAENYCHSLKGVAGNIGANAFYECVAGIDVLLKQQQRPAAENIEQLRDLLQQVMTDIDSLAAPPAPAASPAKRLSADAVTAKITRLMAVLESDLGAAEALIGDLRQGTAGSEFEADFDKIAAEVDAFNIDQAIALLAAVQQRLLAGPSLN</sequence>
<dbReference type="OrthoDB" id="5290456at2"/>
<feature type="domain" description="PAS" evidence="21">
    <location>
        <begin position="302"/>
        <end position="372"/>
    </location>
</feature>
<evidence type="ECO:0000256" key="8">
    <source>
        <dbReference type="ARBA" id="ARBA00022741"/>
    </source>
</evidence>
<keyword evidence="9" id="KW-0418">Kinase</keyword>
<keyword evidence="7 18" id="KW-0812">Transmembrane</keyword>
<keyword evidence="6" id="KW-0808">Transferase</keyword>
<protein>
    <recommendedName>
        <fullName evidence="15">Sensory/regulatory protein RpfC</fullName>
        <ecNumber evidence="3">2.7.13.3</ecNumber>
    </recommendedName>
</protein>
<evidence type="ECO:0000256" key="5">
    <source>
        <dbReference type="ARBA" id="ARBA00022553"/>
    </source>
</evidence>
<dbReference type="CDD" id="cd17546">
    <property type="entry name" value="REC_hyHK_CKI1_RcsC-like"/>
    <property type="match status" value="2"/>
</dbReference>
<feature type="transmembrane region" description="Helical" evidence="18">
    <location>
        <begin position="36"/>
        <end position="52"/>
    </location>
</feature>
<comment type="subunit">
    <text evidence="14">At low DSF concentrations, interacts with RpfF.</text>
</comment>
<keyword evidence="5 17" id="KW-0597">Phosphoprotein</keyword>
<keyword evidence="13 18" id="KW-0472">Membrane</keyword>
<dbReference type="Gene3D" id="3.30.450.20">
    <property type="entry name" value="PAS domain"/>
    <property type="match status" value="4"/>
</dbReference>
<evidence type="ECO:0000256" key="3">
    <source>
        <dbReference type="ARBA" id="ARBA00012438"/>
    </source>
</evidence>
<dbReference type="InterPro" id="IPR036890">
    <property type="entry name" value="HATPase_C_sf"/>
</dbReference>
<dbReference type="Pfam" id="PF05231">
    <property type="entry name" value="MASE1"/>
    <property type="match status" value="1"/>
</dbReference>
<evidence type="ECO:0000256" key="6">
    <source>
        <dbReference type="ARBA" id="ARBA00022679"/>
    </source>
</evidence>
<dbReference type="CDD" id="cd00082">
    <property type="entry name" value="HisKA"/>
    <property type="match status" value="1"/>
</dbReference>
<dbReference type="GO" id="GO:0005524">
    <property type="term" value="F:ATP binding"/>
    <property type="evidence" value="ECO:0007669"/>
    <property type="project" value="UniProtKB-KW"/>
</dbReference>
<feature type="domain" description="Response regulatory" evidence="20">
    <location>
        <begin position="1197"/>
        <end position="1317"/>
    </location>
</feature>
<dbReference type="InterPro" id="IPR001610">
    <property type="entry name" value="PAC"/>
</dbReference>
<evidence type="ECO:0000256" key="11">
    <source>
        <dbReference type="ARBA" id="ARBA00022989"/>
    </source>
</evidence>
<feature type="transmembrane region" description="Helical" evidence="18">
    <location>
        <begin position="113"/>
        <end position="142"/>
    </location>
</feature>
<keyword evidence="10" id="KW-0067">ATP-binding</keyword>
<feature type="domain" description="PAC" evidence="22">
    <location>
        <begin position="375"/>
        <end position="428"/>
    </location>
</feature>
<dbReference type="Proteomes" id="UP000078090">
    <property type="component" value="Unassembled WGS sequence"/>
</dbReference>
<dbReference type="InterPro" id="IPR007895">
    <property type="entry name" value="MASE1"/>
</dbReference>
<dbReference type="Pfam" id="PF00512">
    <property type="entry name" value="HisKA"/>
    <property type="match status" value="1"/>
</dbReference>
<evidence type="ECO:0000259" key="20">
    <source>
        <dbReference type="PROSITE" id="PS50110"/>
    </source>
</evidence>
<dbReference type="PROSITE" id="PS50110">
    <property type="entry name" value="RESPONSE_REGULATORY"/>
    <property type="match status" value="2"/>
</dbReference>
<evidence type="ECO:0000256" key="1">
    <source>
        <dbReference type="ARBA" id="ARBA00000085"/>
    </source>
</evidence>
<dbReference type="InterPro" id="IPR004358">
    <property type="entry name" value="Sig_transdc_His_kin-like_C"/>
</dbReference>
<dbReference type="CDD" id="cd16922">
    <property type="entry name" value="HATPase_EvgS-ArcB-TorS-like"/>
    <property type="match status" value="1"/>
</dbReference>
<dbReference type="NCBIfam" id="TIGR00229">
    <property type="entry name" value="sensory_box"/>
    <property type="match status" value="4"/>
</dbReference>
<dbReference type="SMART" id="SM00448">
    <property type="entry name" value="REC"/>
    <property type="match status" value="2"/>
</dbReference>
<dbReference type="EMBL" id="LUUG01000112">
    <property type="protein sequence ID" value="OAH97951.1"/>
    <property type="molecule type" value="Genomic_DNA"/>
</dbReference>
<dbReference type="InterPro" id="IPR035965">
    <property type="entry name" value="PAS-like_dom_sf"/>
</dbReference>
<feature type="domain" description="Histidine kinase" evidence="19">
    <location>
        <begin position="952"/>
        <end position="1174"/>
    </location>
</feature>
<dbReference type="GO" id="GO:0000155">
    <property type="term" value="F:phosphorelay sensor kinase activity"/>
    <property type="evidence" value="ECO:0007669"/>
    <property type="project" value="InterPro"/>
</dbReference>
<evidence type="ECO:0000256" key="10">
    <source>
        <dbReference type="ARBA" id="ARBA00022840"/>
    </source>
</evidence>
<feature type="transmembrane region" description="Helical" evidence="18">
    <location>
        <begin position="79"/>
        <end position="97"/>
    </location>
</feature>
<keyword evidence="11 18" id="KW-1133">Transmembrane helix</keyword>
<dbReference type="SUPFAM" id="SSF47384">
    <property type="entry name" value="Homodimeric domain of signal transducing histidine kinase"/>
    <property type="match status" value="1"/>
</dbReference>
<dbReference type="Gene3D" id="1.10.287.130">
    <property type="match status" value="1"/>
</dbReference>
<dbReference type="InterPro" id="IPR011006">
    <property type="entry name" value="CheY-like_superfamily"/>
</dbReference>
<dbReference type="SMART" id="SM00086">
    <property type="entry name" value="PAC"/>
    <property type="match status" value="4"/>
</dbReference>
<dbReference type="PROSITE" id="PS50894">
    <property type="entry name" value="HPT"/>
    <property type="match status" value="1"/>
</dbReference>
<comment type="caution">
    <text evidence="24">The sequence shown here is derived from an EMBL/GenBank/DDBJ whole genome shotgun (WGS) entry which is preliminary data.</text>
</comment>
<evidence type="ECO:0000259" key="19">
    <source>
        <dbReference type="PROSITE" id="PS50109"/>
    </source>
</evidence>
<comment type="catalytic activity">
    <reaction evidence="1">
        <text>ATP + protein L-histidine = ADP + protein N-phospho-L-histidine.</text>
        <dbReference type="EC" id="2.7.13.3"/>
    </reaction>
</comment>
<dbReference type="SMART" id="SM00091">
    <property type="entry name" value="PAS"/>
    <property type="match status" value="4"/>
</dbReference>
<dbReference type="InterPro" id="IPR000700">
    <property type="entry name" value="PAS-assoc_C"/>
</dbReference>
<dbReference type="InterPro" id="IPR000014">
    <property type="entry name" value="PAS"/>
</dbReference>
<dbReference type="Pfam" id="PF02518">
    <property type="entry name" value="HATPase_c"/>
    <property type="match status" value="1"/>
</dbReference>
<dbReference type="Pfam" id="PF00072">
    <property type="entry name" value="Response_reg"/>
    <property type="match status" value="2"/>
</dbReference>
<keyword evidence="4" id="KW-1003">Cell membrane</keyword>
<feature type="domain" description="PAC" evidence="22">
    <location>
        <begin position="862"/>
        <end position="916"/>
    </location>
</feature>
<evidence type="ECO:0000256" key="17">
    <source>
        <dbReference type="PROSITE-ProRule" id="PRU00169"/>
    </source>
</evidence>
<evidence type="ECO:0000256" key="15">
    <source>
        <dbReference type="ARBA" id="ARBA00068150"/>
    </source>
</evidence>
<dbReference type="Pfam" id="PF01627">
    <property type="entry name" value="Hpt"/>
    <property type="match status" value="1"/>
</dbReference>
<dbReference type="SUPFAM" id="SSF55785">
    <property type="entry name" value="PYP-like sensor domain (PAS domain)"/>
    <property type="match status" value="4"/>
</dbReference>
<feature type="modified residue" description="4-aspartylphosphate" evidence="17">
    <location>
        <position position="1249"/>
    </location>
</feature>
<evidence type="ECO:0000256" key="16">
    <source>
        <dbReference type="PROSITE-ProRule" id="PRU00110"/>
    </source>
</evidence>
<evidence type="ECO:0000259" key="22">
    <source>
        <dbReference type="PROSITE" id="PS50113"/>
    </source>
</evidence>
<dbReference type="InterPro" id="IPR003594">
    <property type="entry name" value="HATPase_dom"/>
</dbReference>
<feature type="transmembrane region" description="Helical" evidence="18">
    <location>
        <begin position="236"/>
        <end position="253"/>
    </location>
</feature>
<evidence type="ECO:0000256" key="18">
    <source>
        <dbReference type="SAM" id="Phobius"/>
    </source>
</evidence>
<gene>
    <name evidence="24" type="ORF">A1332_20945</name>
</gene>
<feature type="domain" description="HPt" evidence="23">
    <location>
        <begin position="1510"/>
        <end position="1609"/>
    </location>
</feature>
<feature type="modified residue" description="4-aspartylphosphate" evidence="17">
    <location>
        <position position="1392"/>
    </location>
</feature>
<dbReference type="Pfam" id="PF08448">
    <property type="entry name" value="PAS_4"/>
    <property type="match status" value="1"/>
</dbReference>
<evidence type="ECO:0000256" key="4">
    <source>
        <dbReference type="ARBA" id="ARBA00022475"/>
    </source>
</evidence>
<dbReference type="InterPro" id="IPR001789">
    <property type="entry name" value="Sig_transdc_resp-reg_receiver"/>
</dbReference>
<evidence type="ECO:0000256" key="12">
    <source>
        <dbReference type="ARBA" id="ARBA00023012"/>
    </source>
</evidence>
<dbReference type="InterPro" id="IPR005467">
    <property type="entry name" value="His_kinase_dom"/>
</dbReference>
<dbReference type="InterPro" id="IPR008207">
    <property type="entry name" value="Sig_transdc_His_kin_Hpt_dom"/>
</dbReference>
<evidence type="ECO:0000313" key="25">
    <source>
        <dbReference type="Proteomes" id="UP000078090"/>
    </source>
</evidence>
<evidence type="ECO:0000256" key="9">
    <source>
        <dbReference type="ARBA" id="ARBA00022777"/>
    </source>
</evidence>
<dbReference type="Gene3D" id="3.40.50.2300">
    <property type="match status" value="2"/>
</dbReference>
<dbReference type="PRINTS" id="PR00344">
    <property type="entry name" value="BCTRLSENSOR"/>
</dbReference>
<evidence type="ECO:0000259" key="21">
    <source>
        <dbReference type="PROSITE" id="PS50112"/>
    </source>
</evidence>
<dbReference type="GO" id="GO:0005886">
    <property type="term" value="C:plasma membrane"/>
    <property type="evidence" value="ECO:0007669"/>
    <property type="project" value="UniProtKB-SubCell"/>
</dbReference>
<feature type="transmembrane region" description="Helical" evidence="18">
    <location>
        <begin position="269"/>
        <end position="289"/>
    </location>
</feature>
<comment type="subcellular location">
    <subcellularLocation>
        <location evidence="2">Cell membrane</location>
        <topology evidence="2">Multi-pass membrane protein</topology>
    </subcellularLocation>
</comment>
<dbReference type="SUPFAM" id="SSF55874">
    <property type="entry name" value="ATPase domain of HSP90 chaperone/DNA topoisomerase II/histidine kinase"/>
    <property type="match status" value="1"/>
</dbReference>
<dbReference type="PROSITE" id="PS50109">
    <property type="entry name" value="HIS_KIN"/>
    <property type="match status" value="1"/>
</dbReference>
<feature type="domain" description="Response regulatory" evidence="20">
    <location>
        <begin position="1343"/>
        <end position="1465"/>
    </location>
</feature>
<dbReference type="SUPFAM" id="SSF52172">
    <property type="entry name" value="CheY-like"/>
    <property type="match status" value="2"/>
</dbReference>
<feature type="domain" description="PAS" evidence="21">
    <location>
        <begin position="555"/>
        <end position="598"/>
    </location>
</feature>
<dbReference type="SMART" id="SM00388">
    <property type="entry name" value="HisKA"/>
    <property type="match status" value="1"/>
</dbReference>
<dbReference type="InterPro" id="IPR003661">
    <property type="entry name" value="HisK_dim/P_dom"/>
</dbReference>
<dbReference type="InterPro" id="IPR036097">
    <property type="entry name" value="HisK_dim/P_sf"/>
</dbReference>
<evidence type="ECO:0000256" key="14">
    <source>
        <dbReference type="ARBA" id="ARBA00064003"/>
    </source>
</evidence>
<evidence type="ECO:0000259" key="23">
    <source>
        <dbReference type="PROSITE" id="PS50894"/>
    </source>
</evidence>
<dbReference type="InterPro" id="IPR013656">
    <property type="entry name" value="PAS_4"/>
</dbReference>
<dbReference type="RefSeq" id="WP_064010331.1">
    <property type="nucleotide sequence ID" value="NZ_LUUG01000112.1"/>
</dbReference>
<evidence type="ECO:0000256" key="2">
    <source>
        <dbReference type="ARBA" id="ARBA00004651"/>
    </source>
</evidence>
<feature type="domain" description="PAS" evidence="21">
    <location>
        <begin position="672"/>
        <end position="734"/>
    </location>
</feature>
<accession>A0A177LWT2</accession>
<dbReference type="PROSITE" id="PS50113">
    <property type="entry name" value="PAC"/>
    <property type="match status" value="2"/>
</dbReference>
<dbReference type="PANTHER" id="PTHR45339:SF1">
    <property type="entry name" value="HYBRID SIGNAL TRANSDUCTION HISTIDINE KINASE J"/>
    <property type="match status" value="1"/>
</dbReference>
<evidence type="ECO:0000313" key="24">
    <source>
        <dbReference type="EMBL" id="OAH97951.1"/>
    </source>
</evidence>
<dbReference type="PROSITE" id="PS50112">
    <property type="entry name" value="PAS"/>
    <property type="match status" value="4"/>
</dbReference>
<dbReference type="PANTHER" id="PTHR45339">
    <property type="entry name" value="HYBRID SIGNAL TRANSDUCTION HISTIDINE KINASE J"/>
    <property type="match status" value="1"/>
</dbReference>
<evidence type="ECO:0000256" key="13">
    <source>
        <dbReference type="ARBA" id="ARBA00023136"/>
    </source>
</evidence>
<proteinExistence type="predicted"/>
<dbReference type="EC" id="2.7.13.3" evidence="3"/>
<feature type="transmembrane region" description="Helical" evidence="18">
    <location>
        <begin position="12"/>
        <end position="30"/>
    </location>
</feature>
<dbReference type="CDD" id="cd00130">
    <property type="entry name" value="PAS"/>
    <property type="match status" value="4"/>
</dbReference>
<feature type="transmembrane region" description="Helical" evidence="18">
    <location>
        <begin position="185"/>
        <end position="207"/>
    </location>
</feature>
<reference evidence="24 25" key="1">
    <citation type="submission" date="2016-03" db="EMBL/GenBank/DDBJ databases">
        <authorList>
            <person name="Ploux O."/>
        </authorList>
    </citation>
    <scope>NUCLEOTIDE SEQUENCE [LARGE SCALE GENOMIC DNA]</scope>
    <source>
        <strain evidence="24 25">R-45363</strain>
    </source>
</reference>
<dbReference type="Pfam" id="PF13426">
    <property type="entry name" value="PAS_9"/>
    <property type="match status" value="3"/>
</dbReference>
<evidence type="ECO:0000256" key="7">
    <source>
        <dbReference type="ARBA" id="ARBA00022692"/>
    </source>
</evidence>
<name>A0A177LWT2_METMH</name>
<organism evidence="24 25">
    <name type="scientific">Methylomonas methanica</name>
    <dbReference type="NCBI Taxonomy" id="421"/>
    <lineage>
        <taxon>Bacteria</taxon>
        <taxon>Pseudomonadati</taxon>
        <taxon>Pseudomonadota</taxon>
        <taxon>Gammaproteobacteria</taxon>
        <taxon>Methylococcales</taxon>
        <taxon>Methylococcaceae</taxon>
        <taxon>Methylomonas</taxon>
    </lineage>
</organism>
<dbReference type="FunFam" id="1.10.287.130:FF:000002">
    <property type="entry name" value="Two-component osmosensing histidine kinase"/>
    <property type="match status" value="1"/>
</dbReference>
<dbReference type="Gene3D" id="3.30.565.10">
    <property type="entry name" value="Histidine kinase-like ATPase, C-terminal domain"/>
    <property type="match status" value="1"/>
</dbReference>